<evidence type="ECO:0008006" key="4">
    <source>
        <dbReference type="Google" id="ProtNLM"/>
    </source>
</evidence>
<dbReference type="InterPro" id="IPR027417">
    <property type="entry name" value="P-loop_NTPase"/>
</dbReference>
<dbReference type="Proteomes" id="UP000199415">
    <property type="component" value="Unassembled WGS sequence"/>
</dbReference>
<dbReference type="NCBIfam" id="NF033889">
    <property type="entry name" value="termin_lrg_T7"/>
    <property type="match status" value="1"/>
</dbReference>
<dbReference type="EMBL" id="FNCE01000019">
    <property type="protein sequence ID" value="SDG53127.1"/>
    <property type="molecule type" value="Genomic_DNA"/>
</dbReference>
<keyword evidence="3" id="KW-1185">Reference proteome</keyword>
<evidence type="ECO:0000256" key="1">
    <source>
        <dbReference type="SAM" id="MobiDB-lite"/>
    </source>
</evidence>
<sequence>MSVPGFPEFVWLWYRQQGASTPRLHLRIADWLAERWRRGERELLLMAFRSAGKSTILGLFAAWLLGRDPDRRILVLAADQALAVKMVRNVKAIVEQHAFLAALRPERARQWASDRFTVARPSELRDPSVLGQGATGNITGCRADVVIGDDVEVPNTADTGEKRAELRRRLAELDYVLTPGGVQLYAGTPHTYYTIYAREPRPEVGEHEPFLAGFARLEIPLLDEEGRSAWPERYPPEQIAAMRRRSGPNKFASQMQLQPVNVAESRLDPDRLVPYEAELAYQEGNQQAVLSLMGRRLVSASCWWDPAYGAPTGGDSSVIAAVFVDDAGRYHLHRIAYLTHDPARAAEVDEATQLCRQAAAFARDLYLPSIALETNGVGRFLPGLLRRELARMGVPCAVTEIASRRPKATRILEAFDAPLAAGVLYAHASVRDTPFVREMREWRPEASGQRDDGLDAVAGALASEPVRLPRHPPVGRRSWPGHGGAVHGRFSV</sequence>
<proteinExistence type="predicted"/>
<dbReference type="AlphaFoldDB" id="A0A1G7V050"/>
<dbReference type="STRING" id="1082479.SAMN05216241_1197"/>
<dbReference type="OrthoDB" id="1634373at2"/>
<accession>A0A1G7V050</accession>
<dbReference type="RefSeq" id="WP_090022373.1">
    <property type="nucleotide sequence ID" value="NZ_FNCE01000019.1"/>
</dbReference>
<feature type="region of interest" description="Disordered" evidence="1">
    <location>
        <begin position="466"/>
        <end position="492"/>
    </location>
</feature>
<protein>
    <recommendedName>
        <fullName evidence="4">Terminase-like family protein</fullName>
    </recommendedName>
</protein>
<dbReference type="Gene3D" id="3.40.50.300">
    <property type="entry name" value="P-loop containing nucleotide triphosphate hydrolases"/>
    <property type="match status" value="1"/>
</dbReference>
<evidence type="ECO:0000313" key="3">
    <source>
        <dbReference type="Proteomes" id="UP000199415"/>
    </source>
</evidence>
<organism evidence="2 3">
    <name type="scientific">Limimonas halophila</name>
    <dbReference type="NCBI Taxonomy" id="1082479"/>
    <lineage>
        <taxon>Bacteria</taxon>
        <taxon>Pseudomonadati</taxon>
        <taxon>Pseudomonadota</taxon>
        <taxon>Alphaproteobacteria</taxon>
        <taxon>Rhodospirillales</taxon>
        <taxon>Rhodovibrionaceae</taxon>
        <taxon>Limimonas</taxon>
    </lineage>
</organism>
<reference evidence="2 3" key="1">
    <citation type="submission" date="2016-10" db="EMBL/GenBank/DDBJ databases">
        <authorList>
            <person name="de Groot N.N."/>
        </authorList>
    </citation>
    <scope>NUCLEOTIDE SEQUENCE [LARGE SCALE GENOMIC DNA]</scope>
    <source>
        <strain evidence="2 3">DSM 25584</strain>
    </source>
</reference>
<gene>
    <name evidence="2" type="ORF">SAMN05216241_1197</name>
</gene>
<dbReference type="InterPro" id="IPR047987">
    <property type="entry name" value="Gp19-like_virus"/>
</dbReference>
<evidence type="ECO:0000313" key="2">
    <source>
        <dbReference type="EMBL" id="SDG53127.1"/>
    </source>
</evidence>
<name>A0A1G7V050_9PROT</name>